<sequence>APDNNCYFQVQYSFHVSTEYNSQPDFRLAGWRKKISTFLKAVVLPERRRIPLEARIPEAGILASVFWENDIRDRQGKSSAFAWNMCTVRIQEMDHHGCFVSDVWERFVVDEEIDCRVNYGFTSKRRLGSYMKVQELNYENIPIVEEAKDHSKACERLKLRVVCIRMGKAKRTPNQADVDEASSVFMLVPQELTTFLSHPVTSAMYSKDWCIPFFKENSLEDCL</sequence>
<accession>A0A813KSZ4</accession>
<name>A0A813KSZ4_POLGL</name>
<evidence type="ECO:0000313" key="1">
    <source>
        <dbReference type="EMBL" id="CAE8711070.1"/>
    </source>
</evidence>
<reference evidence="1" key="1">
    <citation type="submission" date="2021-02" db="EMBL/GenBank/DDBJ databases">
        <authorList>
            <person name="Dougan E. K."/>
            <person name="Rhodes N."/>
            <person name="Thang M."/>
            <person name="Chan C."/>
        </authorList>
    </citation>
    <scope>NUCLEOTIDE SEQUENCE</scope>
</reference>
<dbReference type="AlphaFoldDB" id="A0A813KSZ4"/>
<organism evidence="1 2">
    <name type="scientific">Polarella glacialis</name>
    <name type="common">Dinoflagellate</name>
    <dbReference type="NCBI Taxonomy" id="89957"/>
    <lineage>
        <taxon>Eukaryota</taxon>
        <taxon>Sar</taxon>
        <taxon>Alveolata</taxon>
        <taxon>Dinophyceae</taxon>
        <taxon>Suessiales</taxon>
        <taxon>Suessiaceae</taxon>
        <taxon>Polarella</taxon>
    </lineage>
</organism>
<evidence type="ECO:0000313" key="2">
    <source>
        <dbReference type="Proteomes" id="UP000626109"/>
    </source>
</evidence>
<gene>
    <name evidence="1" type="ORF">PGLA2088_LOCUS36293</name>
</gene>
<proteinExistence type="predicted"/>
<dbReference type="Proteomes" id="UP000626109">
    <property type="component" value="Unassembled WGS sequence"/>
</dbReference>
<feature type="non-terminal residue" evidence="1">
    <location>
        <position position="223"/>
    </location>
</feature>
<dbReference type="EMBL" id="CAJNNW010032103">
    <property type="protein sequence ID" value="CAE8711070.1"/>
    <property type="molecule type" value="Genomic_DNA"/>
</dbReference>
<feature type="non-terminal residue" evidence="1">
    <location>
        <position position="1"/>
    </location>
</feature>
<comment type="caution">
    <text evidence="1">The sequence shown here is derived from an EMBL/GenBank/DDBJ whole genome shotgun (WGS) entry which is preliminary data.</text>
</comment>
<protein>
    <submittedName>
        <fullName evidence="1">Uncharacterized protein</fullName>
    </submittedName>
</protein>